<evidence type="ECO:0000256" key="1">
    <source>
        <dbReference type="ARBA" id="ARBA00023125"/>
    </source>
</evidence>
<accession>A0A2A9P0M2</accession>
<evidence type="ECO:0000259" key="3">
    <source>
        <dbReference type="PROSITE" id="PS51253"/>
    </source>
</evidence>
<feature type="compositionally biased region" description="Polar residues" evidence="2">
    <location>
        <begin position="403"/>
        <end position="428"/>
    </location>
</feature>
<feature type="compositionally biased region" description="Pro residues" evidence="2">
    <location>
        <begin position="66"/>
        <end position="75"/>
    </location>
</feature>
<dbReference type="AlphaFoldDB" id="A0A2A9P0M2"/>
<feature type="region of interest" description="Disordered" evidence="2">
    <location>
        <begin position="458"/>
        <end position="493"/>
    </location>
</feature>
<gene>
    <name evidence="4" type="ORF">AMATHDRAFT_44982</name>
</gene>
<dbReference type="PANTHER" id="PTHR19303:SF70">
    <property type="entry name" value="HTH CENPB-TYPE DOMAIN-CONTAINING PROTEIN"/>
    <property type="match status" value="1"/>
</dbReference>
<feature type="compositionally biased region" description="Pro residues" evidence="2">
    <location>
        <begin position="1"/>
        <end position="10"/>
    </location>
</feature>
<evidence type="ECO:0000256" key="2">
    <source>
        <dbReference type="SAM" id="MobiDB-lite"/>
    </source>
</evidence>
<dbReference type="OrthoDB" id="9909311at2759"/>
<dbReference type="SUPFAM" id="SSF46689">
    <property type="entry name" value="Homeodomain-like"/>
    <property type="match status" value="2"/>
</dbReference>
<feature type="compositionally biased region" description="Polar residues" evidence="2">
    <location>
        <begin position="32"/>
        <end position="44"/>
    </location>
</feature>
<dbReference type="InterPro" id="IPR006600">
    <property type="entry name" value="HTH_CenpB_DNA-bd_dom"/>
</dbReference>
<evidence type="ECO:0000313" key="4">
    <source>
        <dbReference type="EMBL" id="PFH53942.1"/>
    </source>
</evidence>
<keyword evidence="5" id="KW-1185">Reference proteome</keyword>
<feature type="region of interest" description="Disordered" evidence="2">
    <location>
        <begin position="1"/>
        <end position="84"/>
    </location>
</feature>
<sequence>MDGPSLPPYSSPSYPLTEDTSHIDPGAHSIHAFSSNSRWPQSHLSPVHHNSLFPPNGRASDLDYPSPAPSIPSPPYQRRSQQHPPMKHLAITSDKDLHTSFPQVDSVIGPDRVLTRRQRAALEQGTLGRRLSVPANYSRADRQDPLPTPVNFEPQSQRDRLSLNIRDTAPVHTQSPGYKPMTPTSLASPYSPTGYYSSHTRSLPSLQVGVDPRPNSPTNSNTSIFSSISLSGGGAVSHTSATSSPSVAYPSVKHKKQRLTNADRRNICLYADQNPDARQEDMATIWKVERSTVSKILKNKDKWLNIPDDVAASTSKSRPSKFPEIEELLWPWVLECSNNNTAITDSLIRAKAREAAQKLNISEERFKASSGWIENFKLRNGIKNGNLTEDVSRRAQHLTDNNKQAANDVDQQGSLTGFSVRNGTSDIADTTLPYPHSSWTGYTQPERNYPSLEASAVLRDPPTSQSHIRSDDSPPSQFPATQHPASSHGPEPVPMAEEAYEAIARLLHFLDQYPRKEYLVSQAEEHILRELTQRLAKECAGTLIDDERT</sequence>
<dbReference type="Pfam" id="PF03221">
    <property type="entry name" value="HTH_Tnp_Tc5"/>
    <property type="match status" value="1"/>
</dbReference>
<dbReference type="EMBL" id="KZ301971">
    <property type="protein sequence ID" value="PFH53942.1"/>
    <property type="molecule type" value="Genomic_DNA"/>
</dbReference>
<organism evidence="4 5">
    <name type="scientific">Amanita thiersii Skay4041</name>
    <dbReference type="NCBI Taxonomy" id="703135"/>
    <lineage>
        <taxon>Eukaryota</taxon>
        <taxon>Fungi</taxon>
        <taxon>Dikarya</taxon>
        <taxon>Basidiomycota</taxon>
        <taxon>Agaricomycotina</taxon>
        <taxon>Agaricomycetes</taxon>
        <taxon>Agaricomycetidae</taxon>
        <taxon>Agaricales</taxon>
        <taxon>Pluteineae</taxon>
        <taxon>Amanitaceae</taxon>
        <taxon>Amanita</taxon>
    </lineage>
</organism>
<feature type="compositionally biased region" description="Polar residues" evidence="2">
    <location>
        <begin position="437"/>
        <end position="446"/>
    </location>
</feature>
<feature type="compositionally biased region" description="Polar residues" evidence="2">
    <location>
        <begin position="462"/>
        <end position="485"/>
    </location>
</feature>
<dbReference type="STRING" id="703135.A0A2A9P0M2"/>
<dbReference type="InterPro" id="IPR050863">
    <property type="entry name" value="CenT-Element_Derived"/>
</dbReference>
<dbReference type="PANTHER" id="PTHR19303">
    <property type="entry name" value="TRANSPOSON"/>
    <property type="match status" value="1"/>
</dbReference>
<dbReference type="PROSITE" id="PS51253">
    <property type="entry name" value="HTH_CENPB"/>
    <property type="match status" value="1"/>
</dbReference>
<dbReference type="GO" id="GO:0005634">
    <property type="term" value="C:nucleus"/>
    <property type="evidence" value="ECO:0007669"/>
    <property type="project" value="TreeGrafter"/>
</dbReference>
<feature type="domain" description="HTH CENPB-type" evidence="3">
    <location>
        <begin position="313"/>
        <end position="386"/>
    </location>
</feature>
<protein>
    <recommendedName>
        <fullName evidence="3">HTH CENPB-type domain-containing protein</fullName>
    </recommendedName>
</protein>
<evidence type="ECO:0000313" key="5">
    <source>
        <dbReference type="Proteomes" id="UP000242287"/>
    </source>
</evidence>
<dbReference type="GO" id="GO:0003677">
    <property type="term" value="F:DNA binding"/>
    <property type="evidence" value="ECO:0007669"/>
    <property type="project" value="UniProtKB-KW"/>
</dbReference>
<dbReference type="Gene3D" id="1.10.10.60">
    <property type="entry name" value="Homeodomain-like"/>
    <property type="match status" value="2"/>
</dbReference>
<feature type="region of interest" description="Disordered" evidence="2">
    <location>
        <begin position="135"/>
        <end position="159"/>
    </location>
</feature>
<dbReference type="SMART" id="SM00674">
    <property type="entry name" value="CENPB"/>
    <property type="match status" value="1"/>
</dbReference>
<feature type="region of interest" description="Disordered" evidence="2">
    <location>
        <begin position="403"/>
        <end position="446"/>
    </location>
</feature>
<reference evidence="4 5" key="1">
    <citation type="submission" date="2014-02" db="EMBL/GenBank/DDBJ databases">
        <title>Transposable element dynamics among asymbiotic and ectomycorrhizal Amanita fungi.</title>
        <authorList>
            <consortium name="DOE Joint Genome Institute"/>
            <person name="Hess J."/>
            <person name="Skrede I."/>
            <person name="Wolfe B."/>
            <person name="LaButti K."/>
            <person name="Ohm R.A."/>
            <person name="Grigoriev I.V."/>
            <person name="Pringle A."/>
        </authorList>
    </citation>
    <scope>NUCLEOTIDE SEQUENCE [LARGE SCALE GENOMIC DNA]</scope>
    <source>
        <strain evidence="4 5">SKay4041</strain>
    </source>
</reference>
<dbReference type="Proteomes" id="UP000242287">
    <property type="component" value="Unassembled WGS sequence"/>
</dbReference>
<dbReference type="InterPro" id="IPR009057">
    <property type="entry name" value="Homeodomain-like_sf"/>
</dbReference>
<feature type="compositionally biased region" description="Polar residues" evidence="2">
    <location>
        <begin position="237"/>
        <end position="246"/>
    </location>
</feature>
<name>A0A2A9P0M2_9AGAR</name>
<feature type="region of interest" description="Disordered" evidence="2">
    <location>
        <begin position="235"/>
        <end position="256"/>
    </location>
</feature>
<keyword evidence="1" id="KW-0238">DNA-binding</keyword>
<proteinExistence type="predicted"/>